<keyword evidence="3" id="KW-1185">Reference proteome</keyword>
<evidence type="ECO:0000313" key="2">
    <source>
        <dbReference type="EMBL" id="GAT44327.1"/>
    </source>
</evidence>
<protein>
    <submittedName>
        <fullName evidence="2">Uncharacterized protein</fullName>
    </submittedName>
</protein>
<dbReference type="EMBL" id="DF839656">
    <property type="protein sequence ID" value="GAT44327.1"/>
    <property type="molecule type" value="Genomic_DNA"/>
</dbReference>
<organism evidence="2 3">
    <name type="scientific">Mycena chlorophos</name>
    <name type="common">Agaric fungus</name>
    <name type="synonym">Agaricus chlorophos</name>
    <dbReference type="NCBI Taxonomy" id="658473"/>
    <lineage>
        <taxon>Eukaryota</taxon>
        <taxon>Fungi</taxon>
        <taxon>Dikarya</taxon>
        <taxon>Basidiomycota</taxon>
        <taxon>Agaricomycotina</taxon>
        <taxon>Agaricomycetes</taxon>
        <taxon>Agaricomycetidae</taxon>
        <taxon>Agaricales</taxon>
        <taxon>Marasmiineae</taxon>
        <taxon>Mycenaceae</taxon>
        <taxon>Mycena</taxon>
    </lineage>
</organism>
<proteinExistence type="predicted"/>
<reference evidence="2" key="1">
    <citation type="submission" date="2014-09" db="EMBL/GenBank/DDBJ databases">
        <title>Genome sequence of the luminous mushroom Mycena chlorophos for searching fungal bioluminescence genes.</title>
        <authorList>
            <person name="Tanaka Y."/>
            <person name="Kasuga D."/>
            <person name="Oba Y."/>
            <person name="Hase S."/>
            <person name="Sato K."/>
            <person name="Oba Y."/>
            <person name="Sakakibara Y."/>
        </authorList>
    </citation>
    <scope>NUCLEOTIDE SEQUENCE</scope>
</reference>
<evidence type="ECO:0000313" key="3">
    <source>
        <dbReference type="Proteomes" id="UP000815677"/>
    </source>
</evidence>
<feature type="region of interest" description="Disordered" evidence="1">
    <location>
        <begin position="296"/>
        <end position="328"/>
    </location>
</feature>
<evidence type="ECO:0000256" key="1">
    <source>
        <dbReference type="SAM" id="MobiDB-lite"/>
    </source>
</evidence>
<dbReference type="Proteomes" id="UP000815677">
    <property type="component" value="Unassembled WGS sequence"/>
</dbReference>
<name>A0ABQ0KZI4_MYCCL</name>
<gene>
    <name evidence="2" type="ORF">MCHLO_01961</name>
</gene>
<sequence>MLGREGIDICASGSRSQAEQTIASLSGLSEPTPAIVSGRLTIVLHQQVLLDVRPQSFDYPASPFLDESVALADPHAYVALKACGRTTQALVEQDGGALEQAQTLEPASVSRLDILIPSPRPFLPLPRLLSRPHYPIHASLSPRTFTFAAPFYAYIAPTSIHGYFLRRLSSNGLFLIALLHIHCRYTTIRRRNGWRTAQGRLVEASGRRTGGRVVAGAWDPVKRAVRDGRLVGKAGMPRCEFDTNDDDNPHDVEALTQAQTFENARLRLVDPARRHHSLSSHPALAWTYPGASTRPRLIPPSNIPPTRPHTPVVNRTIPNPPRAPYTLANPLRRDPILIT</sequence>
<accession>A0ABQ0KZI4</accession>
<feature type="compositionally biased region" description="Pro residues" evidence="1">
    <location>
        <begin position="297"/>
        <end position="308"/>
    </location>
</feature>